<accession>A0AAD7ZZE8</accession>
<feature type="domain" description="J" evidence="5">
    <location>
        <begin position="3"/>
        <end position="69"/>
    </location>
</feature>
<sequence length="145" mass="17030">MDTYYEILGCDRNATYEELKRRYQELVLIHHPDKQVHNLGFSNNTFMKIDEAWKVLKDPEKKRDYDTQLKHEELSENPMVNETLQVTDLEQNKFDLTYSYLCRCGGKIIIEHSDVGIDDCFVSCDNCSLIICIKGNEEISNKRTE</sequence>
<dbReference type="PROSITE" id="PS50076">
    <property type="entry name" value="DNAJ_2"/>
    <property type="match status" value="1"/>
</dbReference>
<evidence type="ECO:0000259" key="6">
    <source>
        <dbReference type="PROSITE" id="PS51074"/>
    </source>
</evidence>
<evidence type="ECO:0000259" key="5">
    <source>
        <dbReference type="PROSITE" id="PS50076"/>
    </source>
</evidence>
<comment type="caution">
    <text evidence="7">The sequence shown here is derived from an EMBL/GenBank/DDBJ whole genome shotgun (WGS) entry which is preliminary data.</text>
</comment>
<dbReference type="InterPro" id="IPR001623">
    <property type="entry name" value="DnaJ_domain"/>
</dbReference>
<dbReference type="SUPFAM" id="SSF46565">
    <property type="entry name" value="Chaperone J-domain"/>
    <property type="match status" value="1"/>
</dbReference>
<dbReference type="InterPro" id="IPR036671">
    <property type="entry name" value="DPH_MB_sf"/>
</dbReference>
<dbReference type="SMART" id="SM00271">
    <property type="entry name" value="DnaJ"/>
    <property type="match status" value="1"/>
</dbReference>
<dbReference type="PANTHER" id="PTHR45255:SF1">
    <property type="entry name" value="DNAJ HOMOLOG SUBFAMILY C MEMBER 24"/>
    <property type="match status" value="1"/>
</dbReference>
<keyword evidence="2" id="KW-0479">Metal-binding</keyword>
<organism evidence="7 8">
    <name type="scientific">Diploptera punctata</name>
    <name type="common">Pacific beetle cockroach</name>
    <dbReference type="NCBI Taxonomy" id="6984"/>
    <lineage>
        <taxon>Eukaryota</taxon>
        <taxon>Metazoa</taxon>
        <taxon>Ecdysozoa</taxon>
        <taxon>Arthropoda</taxon>
        <taxon>Hexapoda</taxon>
        <taxon>Insecta</taxon>
        <taxon>Pterygota</taxon>
        <taxon>Neoptera</taxon>
        <taxon>Polyneoptera</taxon>
        <taxon>Dictyoptera</taxon>
        <taxon>Blattodea</taxon>
        <taxon>Blaberoidea</taxon>
        <taxon>Blaberidae</taxon>
        <taxon>Diplopterinae</taxon>
        <taxon>Diploptera</taxon>
    </lineage>
</organism>
<dbReference type="Gene3D" id="3.10.660.10">
    <property type="entry name" value="DPH Zinc finger"/>
    <property type="match status" value="1"/>
</dbReference>
<dbReference type="InterPro" id="IPR007872">
    <property type="entry name" value="DPH_MB_dom"/>
</dbReference>
<dbReference type="Proteomes" id="UP001233999">
    <property type="component" value="Unassembled WGS sequence"/>
</dbReference>
<dbReference type="GO" id="GO:0008198">
    <property type="term" value="F:ferrous iron binding"/>
    <property type="evidence" value="ECO:0007669"/>
    <property type="project" value="TreeGrafter"/>
</dbReference>
<keyword evidence="4" id="KW-0408">Iron</keyword>
<dbReference type="Gene3D" id="1.10.287.110">
    <property type="entry name" value="DnaJ domain"/>
    <property type="match status" value="1"/>
</dbReference>
<dbReference type="SUPFAM" id="SSF144217">
    <property type="entry name" value="CSL zinc finger"/>
    <property type="match status" value="1"/>
</dbReference>
<evidence type="ECO:0000313" key="7">
    <source>
        <dbReference type="EMBL" id="KAJ9589007.1"/>
    </source>
</evidence>
<dbReference type="CDD" id="cd06257">
    <property type="entry name" value="DnaJ"/>
    <property type="match status" value="1"/>
</dbReference>
<evidence type="ECO:0000313" key="8">
    <source>
        <dbReference type="Proteomes" id="UP001233999"/>
    </source>
</evidence>
<dbReference type="PRINTS" id="PR00625">
    <property type="entry name" value="JDOMAIN"/>
</dbReference>
<gene>
    <name evidence="7" type="ORF">L9F63_017702</name>
</gene>
<dbReference type="InterPro" id="IPR036869">
    <property type="entry name" value="J_dom_sf"/>
</dbReference>
<dbReference type="EMBL" id="JASPKZ010005288">
    <property type="protein sequence ID" value="KAJ9589007.1"/>
    <property type="molecule type" value="Genomic_DNA"/>
</dbReference>
<protein>
    <submittedName>
        <fullName evidence="7">Uncharacterized protein</fullName>
    </submittedName>
</protein>
<keyword evidence="8" id="KW-1185">Reference proteome</keyword>
<evidence type="ECO:0000256" key="3">
    <source>
        <dbReference type="ARBA" id="ARBA00022833"/>
    </source>
</evidence>
<reference evidence="7" key="2">
    <citation type="submission" date="2023-05" db="EMBL/GenBank/DDBJ databases">
        <authorList>
            <person name="Fouks B."/>
        </authorList>
    </citation>
    <scope>NUCLEOTIDE SEQUENCE</scope>
    <source>
        <strain evidence="7">Stay&amp;Tobe</strain>
        <tissue evidence="7">Testes</tissue>
    </source>
</reference>
<dbReference type="Pfam" id="PF05207">
    <property type="entry name" value="Zn_ribbon_CSL"/>
    <property type="match status" value="1"/>
</dbReference>
<feature type="domain" description="DPH-type MB" evidence="6">
    <location>
        <begin position="80"/>
        <end position="136"/>
    </location>
</feature>
<evidence type="ECO:0000256" key="4">
    <source>
        <dbReference type="ARBA" id="ARBA00023004"/>
    </source>
</evidence>
<proteinExistence type="inferred from homology"/>
<dbReference type="AlphaFoldDB" id="A0AAD7ZZE8"/>
<evidence type="ECO:0000256" key="2">
    <source>
        <dbReference type="ARBA" id="ARBA00022723"/>
    </source>
</evidence>
<dbReference type="PROSITE" id="PS51074">
    <property type="entry name" value="DPH_MB"/>
    <property type="match status" value="1"/>
</dbReference>
<dbReference type="GO" id="GO:0001671">
    <property type="term" value="F:ATPase activator activity"/>
    <property type="evidence" value="ECO:0007669"/>
    <property type="project" value="TreeGrafter"/>
</dbReference>
<dbReference type="PANTHER" id="PTHR45255">
    <property type="entry name" value="DNAJ HOMOLOG SUBFAMILY C MEMBER 24"/>
    <property type="match status" value="1"/>
</dbReference>
<reference evidence="7" key="1">
    <citation type="journal article" date="2023" name="IScience">
        <title>Live-bearing cockroach genome reveals convergent evolutionary mechanisms linked to viviparity in insects and beyond.</title>
        <authorList>
            <person name="Fouks B."/>
            <person name="Harrison M.C."/>
            <person name="Mikhailova A.A."/>
            <person name="Marchal E."/>
            <person name="English S."/>
            <person name="Carruthers M."/>
            <person name="Jennings E.C."/>
            <person name="Chiamaka E.L."/>
            <person name="Frigard R.A."/>
            <person name="Pippel M."/>
            <person name="Attardo G.M."/>
            <person name="Benoit J.B."/>
            <person name="Bornberg-Bauer E."/>
            <person name="Tobe S.S."/>
        </authorList>
    </citation>
    <scope>NUCLEOTIDE SEQUENCE</scope>
    <source>
        <strain evidence="7">Stay&amp;Tobe</strain>
    </source>
</reference>
<keyword evidence="3" id="KW-0862">Zinc</keyword>
<dbReference type="Pfam" id="PF00226">
    <property type="entry name" value="DnaJ"/>
    <property type="match status" value="1"/>
</dbReference>
<evidence type="ECO:0000256" key="1">
    <source>
        <dbReference type="ARBA" id="ARBA00006169"/>
    </source>
</evidence>
<comment type="similarity">
    <text evidence="1">Belongs to the DPH4 family.</text>
</comment>
<name>A0AAD7ZZE8_DIPPU</name>